<evidence type="ECO:0000256" key="2">
    <source>
        <dbReference type="ARBA" id="ARBA00022603"/>
    </source>
</evidence>
<comment type="similarity">
    <text evidence="5">Belongs to the class I-like SAM-binding methyltransferase superfamily. EFM4 family.</text>
</comment>
<dbReference type="InterPro" id="IPR029063">
    <property type="entry name" value="SAM-dependent_MTases_sf"/>
</dbReference>
<dbReference type="Pfam" id="PF13847">
    <property type="entry name" value="Methyltransf_31"/>
    <property type="match status" value="1"/>
</dbReference>
<evidence type="ECO:0000256" key="4">
    <source>
        <dbReference type="ARBA" id="ARBA00022691"/>
    </source>
</evidence>
<evidence type="ECO:0000259" key="6">
    <source>
        <dbReference type="Pfam" id="PF13847"/>
    </source>
</evidence>
<dbReference type="GO" id="GO:0032259">
    <property type="term" value="P:methylation"/>
    <property type="evidence" value="ECO:0007669"/>
    <property type="project" value="UniProtKB-KW"/>
</dbReference>
<proteinExistence type="inferred from homology"/>
<dbReference type="SUPFAM" id="SSF53335">
    <property type="entry name" value="S-adenosyl-L-methionine-dependent methyltransferases"/>
    <property type="match status" value="1"/>
</dbReference>
<dbReference type="PANTHER" id="PTHR12843">
    <property type="entry name" value="PROTEIN-LYSINE N-METHYLTRANSFERASE METTL10"/>
    <property type="match status" value="1"/>
</dbReference>
<comment type="caution">
    <text evidence="7">The sequence shown here is derived from an EMBL/GenBank/DDBJ whole genome shotgun (WGS) entry which is preliminary data.</text>
</comment>
<keyword evidence="4 5" id="KW-0949">S-adenosyl-L-methionine</keyword>
<comment type="subcellular location">
    <subcellularLocation>
        <location evidence="5">Cytoplasm</location>
    </subcellularLocation>
</comment>
<dbReference type="PANTHER" id="PTHR12843:SF5">
    <property type="entry name" value="EEF1A LYSINE METHYLTRANSFERASE 2"/>
    <property type="match status" value="1"/>
</dbReference>
<evidence type="ECO:0000313" key="8">
    <source>
        <dbReference type="Proteomes" id="UP000828390"/>
    </source>
</evidence>
<feature type="domain" description="Methyltransferase" evidence="6">
    <location>
        <begin position="65"/>
        <end position="192"/>
    </location>
</feature>
<dbReference type="CDD" id="cd02440">
    <property type="entry name" value="AdoMet_MTases"/>
    <property type="match status" value="1"/>
</dbReference>
<comment type="function">
    <text evidence="5">S-adenosyl-L-methionine-dependent protein-lysine N-methyltransferase that methylates elongation factor 1-alpha.</text>
</comment>
<keyword evidence="8" id="KW-1185">Reference proteome</keyword>
<keyword evidence="1 5" id="KW-0963">Cytoplasm</keyword>
<sequence>MASNDSDNLPDFGSSELGTKEYWDSAYEKEVDNFEDIGDVGEVWFGEETMDKIISWIEKCPEVKANDPIIDLGSGNGMMCIELSKRGFSQLVGVDYSELAVMLSRSVAKAEGCEEVVFETGDLITSERPNQCTCLTRKYKVVLDKGTYDAISLSPHDSQSAQLGYLATVKDLMDSDSLFSITSCNWTKDQLTDFFKDFKLHDEIKFKTIQFGGKTGSTYTSLVLKLST</sequence>
<dbReference type="HAMAP" id="MF_03188">
    <property type="entry name" value="Methyltr_EFM4"/>
    <property type="match status" value="1"/>
</dbReference>
<dbReference type="EMBL" id="JAIWYP010000005">
    <property type="protein sequence ID" value="KAH3817165.1"/>
    <property type="molecule type" value="Genomic_DNA"/>
</dbReference>
<dbReference type="EC" id="2.1.1.-" evidence="5"/>
<dbReference type="OrthoDB" id="540004at2759"/>
<protein>
    <recommendedName>
        <fullName evidence="5">Protein-lysine N-methyltransferase DPMN_118694</fullName>
        <ecNumber evidence="5">2.1.1.-</ecNumber>
    </recommendedName>
</protein>
<evidence type="ECO:0000256" key="5">
    <source>
        <dbReference type="HAMAP-Rule" id="MF_03188"/>
    </source>
</evidence>
<organism evidence="7 8">
    <name type="scientific">Dreissena polymorpha</name>
    <name type="common">Zebra mussel</name>
    <name type="synonym">Mytilus polymorpha</name>
    <dbReference type="NCBI Taxonomy" id="45954"/>
    <lineage>
        <taxon>Eukaryota</taxon>
        <taxon>Metazoa</taxon>
        <taxon>Spiralia</taxon>
        <taxon>Lophotrochozoa</taxon>
        <taxon>Mollusca</taxon>
        <taxon>Bivalvia</taxon>
        <taxon>Autobranchia</taxon>
        <taxon>Heteroconchia</taxon>
        <taxon>Euheterodonta</taxon>
        <taxon>Imparidentia</taxon>
        <taxon>Neoheterodontei</taxon>
        <taxon>Myida</taxon>
        <taxon>Dreissenoidea</taxon>
        <taxon>Dreissenidae</taxon>
        <taxon>Dreissena</taxon>
    </lineage>
</organism>
<keyword evidence="3 5" id="KW-0808">Transferase</keyword>
<dbReference type="InterPro" id="IPR025714">
    <property type="entry name" value="Methyltranfer_dom"/>
</dbReference>
<reference evidence="7" key="2">
    <citation type="submission" date="2020-11" db="EMBL/GenBank/DDBJ databases">
        <authorList>
            <person name="McCartney M.A."/>
            <person name="Auch B."/>
            <person name="Kono T."/>
            <person name="Mallez S."/>
            <person name="Becker A."/>
            <person name="Gohl D.M."/>
            <person name="Silverstein K.A.T."/>
            <person name="Koren S."/>
            <person name="Bechman K.B."/>
            <person name="Herman A."/>
            <person name="Abrahante J.E."/>
            <person name="Garbe J."/>
        </authorList>
    </citation>
    <scope>NUCLEOTIDE SEQUENCE</scope>
    <source>
        <strain evidence="7">Duluth1</strain>
        <tissue evidence="7">Whole animal</tissue>
    </source>
</reference>
<dbReference type="Proteomes" id="UP000828390">
    <property type="component" value="Unassembled WGS sequence"/>
</dbReference>
<reference evidence="7" key="1">
    <citation type="journal article" date="2019" name="bioRxiv">
        <title>The Genome of the Zebra Mussel, Dreissena polymorpha: A Resource for Invasive Species Research.</title>
        <authorList>
            <person name="McCartney M.A."/>
            <person name="Auch B."/>
            <person name="Kono T."/>
            <person name="Mallez S."/>
            <person name="Zhang Y."/>
            <person name="Obille A."/>
            <person name="Becker A."/>
            <person name="Abrahante J.E."/>
            <person name="Garbe J."/>
            <person name="Badalamenti J.P."/>
            <person name="Herman A."/>
            <person name="Mangelson H."/>
            <person name="Liachko I."/>
            <person name="Sullivan S."/>
            <person name="Sone E.D."/>
            <person name="Koren S."/>
            <person name="Silverstein K.A.T."/>
            <person name="Beckman K.B."/>
            <person name="Gohl D.M."/>
        </authorList>
    </citation>
    <scope>NUCLEOTIDE SEQUENCE</scope>
    <source>
        <strain evidence="7">Duluth1</strain>
        <tissue evidence="7">Whole animal</tissue>
    </source>
</reference>
<dbReference type="Gene3D" id="3.40.50.150">
    <property type="entry name" value="Vaccinia Virus protein VP39"/>
    <property type="match status" value="1"/>
</dbReference>
<dbReference type="AlphaFoldDB" id="A0A9D4GHG1"/>
<evidence type="ECO:0000256" key="1">
    <source>
        <dbReference type="ARBA" id="ARBA00022490"/>
    </source>
</evidence>
<evidence type="ECO:0000256" key="3">
    <source>
        <dbReference type="ARBA" id="ARBA00022679"/>
    </source>
</evidence>
<keyword evidence="2 5" id="KW-0489">Methyltransferase</keyword>
<accession>A0A9D4GHG1</accession>
<dbReference type="GO" id="GO:0005737">
    <property type="term" value="C:cytoplasm"/>
    <property type="evidence" value="ECO:0007669"/>
    <property type="project" value="UniProtKB-SubCell"/>
</dbReference>
<gene>
    <name evidence="7" type="ORF">DPMN_118694</name>
</gene>
<dbReference type="InterPro" id="IPR026635">
    <property type="entry name" value="Efm4/METTL10"/>
</dbReference>
<name>A0A9D4GHG1_DREPO</name>
<dbReference type="GO" id="GO:0016279">
    <property type="term" value="F:protein-lysine N-methyltransferase activity"/>
    <property type="evidence" value="ECO:0007669"/>
    <property type="project" value="UniProtKB-UniRule"/>
</dbReference>
<evidence type="ECO:0000313" key="7">
    <source>
        <dbReference type="EMBL" id="KAH3817165.1"/>
    </source>
</evidence>